<protein>
    <submittedName>
        <fullName evidence="1">Uncharacterized protein</fullName>
    </submittedName>
</protein>
<proteinExistence type="predicted"/>
<reference evidence="1" key="2">
    <citation type="journal article" date="2015" name="Data Brief">
        <title>Shoot transcriptome of the giant reed, Arundo donax.</title>
        <authorList>
            <person name="Barrero R.A."/>
            <person name="Guerrero F.D."/>
            <person name="Moolhuijzen P."/>
            <person name="Goolsby J.A."/>
            <person name="Tidwell J."/>
            <person name="Bellgard S.E."/>
            <person name="Bellgard M.I."/>
        </authorList>
    </citation>
    <scope>NUCLEOTIDE SEQUENCE</scope>
    <source>
        <tissue evidence="1">Shoot tissue taken approximately 20 cm above the soil surface</tissue>
    </source>
</reference>
<accession>A0A0A8XTG5</accession>
<organism evidence="1">
    <name type="scientific">Arundo donax</name>
    <name type="common">Giant reed</name>
    <name type="synonym">Donax arundinaceus</name>
    <dbReference type="NCBI Taxonomy" id="35708"/>
    <lineage>
        <taxon>Eukaryota</taxon>
        <taxon>Viridiplantae</taxon>
        <taxon>Streptophyta</taxon>
        <taxon>Embryophyta</taxon>
        <taxon>Tracheophyta</taxon>
        <taxon>Spermatophyta</taxon>
        <taxon>Magnoliopsida</taxon>
        <taxon>Liliopsida</taxon>
        <taxon>Poales</taxon>
        <taxon>Poaceae</taxon>
        <taxon>PACMAD clade</taxon>
        <taxon>Arundinoideae</taxon>
        <taxon>Arundineae</taxon>
        <taxon>Arundo</taxon>
    </lineage>
</organism>
<name>A0A0A8XTG5_ARUDO</name>
<dbReference type="AlphaFoldDB" id="A0A0A8XTG5"/>
<evidence type="ECO:0000313" key="1">
    <source>
        <dbReference type="EMBL" id="JAD17121.1"/>
    </source>
</evidence>
<sequence length="54" mass="5916">MHSICHISLNISNGIMSIAFILNNSNSKDNNKTSLTPHLSQICTVISPTYITVQ</sequence>
<dbReference type="EMBL" id="GBRH01280774">
    <property type="protein sequence ID" value="JAD17121.1"/>
    <property type="molecule type" value="Transcribed_RNA"/>
</dbReference>
<reference evidence="1" key="1">
    <citation type="submission" date="2014-09" db="EMBL/GenBank/DDBJ databases">
        <authorList>
            <person name="Magalhaes I.L.F."/>
            <person name="Oliveira U."/>
            <person name="Santos F.R."/>
            <person name="Vidigal T.H.D.A."/>
            <person name="Brescovit A.D."/>
            <person name="Santos A.J."/>
        </authorList>
    </citation>
    <scope>NUCLEOTIDE SEQUENCE</scope>
    <source>
        <tissue evidence="1">Shoot tissue taken approximately 20 cm above the soil surface</tissue>
    </source>
</reference>